<organism evidence="2 3">
    <name type="scientific">Phytophthora kernoviae 00238/432</name>
    <dbReference type="NCBI Taxonomy" id="1284355"/>
    <lineage>
        <taxon>Eukaryota</taxon>
        <taxon>Sar</taxon>
        <taxon>Stramenopiles</taxon>
        <taxon>Oomycota</taxon>
        <taxon>Peronosporomycetes</taxon>
        <taxon>Peronosporales</taxon>
        <taxon>Peronosporaceae</taxon>
        <taxon>Phytophthora</taxon>
    </lineage>
</organism>
<evidence type="ECO:0000313" key="3">
    <source>
        <dbReference type="Proteomes" id="UP000702964"/>
    </source>
</evidence>
<keyword evidence="1" id="KW-0732">Signal</keyword>
<protein>
    <recommendedName>
        <fullName evidence="4">Elicitin-like protein</fullName>
    </recommendedName>
</protein>
<feature type="chain" id="PRO_5035232137" description="Elicitin-like protein" evidence="1">
    <location>
        <begin position="22"/>
        <end position="137"/>
    </location>
</feature>
<proteinExistence type="predicted"/>
<accession>A0A8J4VZ27</accession>
<evidence type="ECO:0000313" key="2">
    <source>
        <dbReference type="EMBL" id="KAF4315338.1"/>
    </source>
</evidence>
<evidence type="ECO:0008006" key="4">
    <source>
        <dbReference type="Google" id="ProtNLM"/>
    </source>
</evidence>
<name>A0A8J4VZ27_9STRA</name>
<feature type="signal peptide" evidence="1">
    <location>
        <begin position="1"/>
        <end position="21"/>
    </location>
</feature>
<evidence type="ECO:0000256" key="1">
    <source>
        <dbReference type="SAM" id="SignalP"/>
    </source>
</evidence>
<gene>
    <name evidence="2" type="ORF">G195_011134</name>
</gene>
<comment type="caution">
    <text evidence="2">The sequence shown here is derived from an EMBL/GenBank/DDBJ whole genome shotgun (WGS) entry which is preliminary data.</text>
</comment>
<sequence>MQSSMLLTLFVAAVAIVTVSATENCTDIANKDVFQSLKTDSNYAACKTNTNITQPTSVAPLTLGILPDCEVVTSRHTFKLPEVVTAIVANCASSTKEFLNLQERAVGEGEMHNQIQHVSENILHILGHAIPMEEFLL</sequence>
<dbReference type="EMBL" id="AOFI03000881">
    <property type="protein sequence ID" value="KAF4315338.1"/>
    <property type="molecule type" value="Genomic_DNA"/>
</dbReference>
<reference evidence="2" key="2">
    <citation type="submission" date="2020-02" db="EMBL/GenBank/DDBJ databases">
        <authorList>
            <person name="Studholme D.J."/>
        </authorList>
    </citation>
    <scope>NUCLEOTIDE SEQUENCE</scope>
    <source>
        <strain evidence="2">00238/432</strain>
    </source>
</reference>
<dbReference type="Proteomes" id="UP000702964">
    <property type="component" value="Unassembled WGS sequence"/>
</dbReference>
<reference evidence="2" key="1">
    <citation type="journal article" date="2015" name="Genom Data">
        <title>Draft genome sequences of Phytophthora kernoviae and Phytophthora ramorum lineage EU2 from Scotland.</title>
        <authorList>
            <person name="Sambles C."/>
            <person name="Schlenzig A."/>
            <person name="O'Neill P."/>
            <person name="Grant M."/>
            <person name="Studholme D.J."/>
        </authorList>
    </citation>
    <scope>NUCLEOTIDE SEQUENCE</scope>
    <source>
        <strain evidence="2">00238/432</strain>
    </source>
</reference>
<dbReference type="AlphaFoldDB" id="A0A8J4VZ27"/>